<organism evidence="5 6">
    <name type="scientific">Paramecium sonneborni</name>
    <dbReference type="NCBI Taxonomy" id="65129"/>
    <lineage>
        <taxon>Eukaryota</taxon>
        <taxon>Sar</taxon>
        <taxon>Alveolata</taxon>
        <taxon>Ciliophora</taxon>
        <taxon>Intramacronucleata</taxon>
        <taxon>Oligohymenophorea</taxon>
        <taxon>Peniculida</taxon>
        <taxon>Parameciidae</taxon>
        <taxon>Paramecium</taxon>
    </lineage>
</organism>
<keyword evidence="4" id="KW-0175">Coiled coil</keyword>
<feature type="repeat" description="TPR" evidence="3">
    <location>
        <begin position="257"/>
        <end position="290"/>
    </location>
</feature>
<evidence type="ECO:0000313" key="5">
    <source>
        <dbReference type="EMBL" id="CAD8071783.1"/>
    </source>
</evidence>
<name>A0A8S1M1Y0_9CILI</name>
<evidence type="ECO:0000256" key="1">
    <source>
        <dbReference type="ARBA" id="ARBA00022737"/>
    </source>
</evidence>
<dbReference type="Pfam" id="PF14559">
    <property type="entry name" value="TPR_19"/>
    <property type="match status" value="1"/>
</dbReference>
<sequence length="597" mass="70345">MNRNFYCLFIEHQENDIIGFCLNKQCQTNPQICFYCIVDKHKEHLIDCKNFKALQCFINTALVNSQATLLELKEVYEKIEQQYKNHFQKIQREIQTLSKINQLLKDQYYYEIKQEINFLKDFNSQELKETNYQLLKTFKEFEQTLTQQSKKSTIINSSNQTQENISSSQIIIDDLMGLEIINKLYQTAICLFKEQKYQEAQEILEELLSSSEYSSQAFQEKNNEAFSLLIQILVKQNLFQQALKVIDKQLQKNPNLCEALYKKGQVLTIIQNFEESIIYFDKAIAINPQMFQAYYDKGIDKIFCKQKHQNFLFYTYQINELKKYSEAAECSQIYIKRQYNIIQYNIIQYNIIISLFCLFGLDEYEEEALNLIDKAIEINPQYEIAYNNKAFALLRLLRYKEAITCCQKAIKLNPKFSFSYNNIGYCLINLNRKQEAIKWLDKAIELNPQLAQAHKNRGEALIYLNQLNEALNFLDQAIKINPKLIEAHYNKALALILLNKLDQAINICDYILKINPKFHAAINLKGDVLHAYKNYDNSIECFQKAFQIQNDPIYLSHIANSLLADGKKNMAKQYYQQAFNYGYKDQQYIISQIKLLS</sequence>
<dbReference type="PROSITE" id="PS50005">
    <property type="entry name" value="TPR"/>
    <property type="match status" value="4"/>
</dbReference>
<dbReference type="EMBL" id="CAJJDN010000028">
    <property type="protein sequence ID" value="CAD8071783.1"/>
    <property type="molecule type" value="Genomic_DNA"/>
</dbReference>
<gene>
    <name evidence="5" type="ORF">PSON_ATCC_30995.1.T0280261</name>
</gene>
<feature type="coiled-coil region" evidence="4">
    <location>
        <begin position="62"/>
        <end position="107"/>
    </location>
</feature>
<evidence type="ECO:0000256" key="2">
    <source>
        <dbReference type="ARBA" id="ARBA00022803"/>
    </source>
</evidence>
<evidence type="ECO:0008006" key="7">
    <source>
        <dbReference type="Google" id="ProtNLM"/>
    </source>
</evidence>
<dbReference type="Pfam" id="PF13174">
    <property type="entry name" value="TPR_6"/>
    <property type="match status" value="1"/>
</dbReference>
<proteinExistence type="predicted"/>
<feature type="repeat" description="TPR" evidence="3">
    <location>
        <begin position="451"/>
        <end position="484"/>
    </location>
</feature>
<dbReference type="Pfam" id="PF13181">
    <property type="entry name" value="TPR_8"/>
    <property type="match status" value="1"/>
</dbReference>
<keyword evidence="2 3" id="KW-0802">TPR repeat</keyword>
<dbReference type="AlphaFoldDB" id="A0A8S1M1Y0"/>
<keyword evidence="6" id="KW-1185">Reference proteome</keyword>
<accession>A0A8S1M1Y0</accession>
<dbReference type="PANTHER" id="PTHR44943:SF4">
    <property type="entry name" value="TPR REPEAT-CONTAINING PROTEIN MJ0798"/>
    <property type="match status" value="1"/>
</dbReference>
<protein>
    <recommendedName>
        <fullName evidence="7">Tetratricopeptide repeat protein</fullName>
    </recommendedName>
</protein>
<dbReference type="SMART" id="SM00028">
    <property type="entry name" value="TPR"/>
    <property type="match status" value="9"/>
</dbReference>
<evidence type="ECO:0000313" key="6">
    <source>
        <dbReference type="Proteomes" id="UP000692954"/>
    </source>
</evidence>
<dbReference type="OrthoDB" id="420945at2759"/>
<evidence type="ECO:0000256" key="3">
    <source>
        <dbReference type="PROSITE-ProRule" id="PRU00339"/>
    </source>
</evidence>
<dbReference type="PANTHER" id="PTHR44943">
    <property type="entry name" value="CELLULOSE SYNTHASE OPERON PROTEIN C"/>
    <property type="match status" value="1"/>
</dbReference>
<feature type="repeat" description="TPR" evidence="3">
    <location>
        <begin position="417"/>
        <end position="450"/>
    </location>
</feature>
<keyword evidence="1" id="KW-0677">Repeat</keyword>
<comment type="caution">
    <text evidence="5">The sequence shown here is derived from an EMBL/GenBank/DDBJ whole genome shotgun (WGS) entry which is preliminary data.</text>
</comment>
<dbReference type="InterPro" id="IPR019734">
    <property type="entry name" value="TPR_rpt"/>
</dbReference>
<reference evidence="5" key="1">
    <citation type="submission" date="2021-01" db="EMBL/GenBank/DDBJ databases">
        <authorList>
            <consortium name="Genoscope - CEA"/>
            <person name="William W."/>
        </authorList>
    </citation>
    <scope>NUCLEOTIDE SEQUENCE</scope>
</reference>
<dbReference type="Pfam" id="PF00515">
    <property type="entry name" value="TPR_1"/>
    <property type="match status" value="2"/>
</dbReference>
<dbReference type="Proteomes" id="UP000692954">
    <property type="component" value="Unassembled WGS sequence"/>
</dbReference>
<evidence type="ECO:0000256" key="4">
    <source>
        <dbReference type="SAM" id="Coils"/>
    </source>
</evidence>
<dbReference type="InterPro" id="IPR051685">
    <property type="entry name" value="Ycf3/AcsC/BcsC/TPR_MFPF"/>
</dbReference>
<dbReference type="PROSITE" id="PS50293">
    <property type="entry name" value="TPR_REGION"/>
    <property type="match status" value="1"/>
</dbReference>
<feature type="repeat" description="TPR" evidence="3">
    <location>
        <begin position="383"/>
        <end position="416"/>
    </location>
</feature>